<comment type="caution">
    <text evidence="1">The sequence shown here is derived from an EMBL/GenBank/DDBJ whole genome shotgun (WGS) entry which is preliminary data.</text>
</comment>
<name>A0A098TJK0_9CYAN</name>
<proteinExistence type="predicted"/>
<dbReference type="EMBL" id="JJML01000026">
    <property type="protein sequence ID" value="KGF72419.1"/>
    <property type="molecule type" value="Genomic_DNA"/>
</dbReference>
<dbReference type="OrthoDB" id="532850at2"/>
<accession>A0A098TJK0</accession>
<organism evidence="1 2">
    <name type="scientific">Neosynechococcus sphagnicola sy1</name>
    <dbReference type="NCBI Taxonomy" id="1497020"/>
    <lineage>
        <taxon>Bacteria</taxon>
        <taxon>Bacillati</taxon>
        <taxon>Cyanobacteriota</taxon>
        <taxon>Cyanophyceae</taxon>
        <taxon>Neosynechococcales</taxon>
        <taxon>Neosynechococcaceae</taxon>
        <taxon>Neosynechococcus</taxon>
    </lineage>
</organism>
<dbReference type="STRING" id="1497020.DO97_08500"/>
<keyword evidence="2" id="KW-1185">Reference proteome</keyword>
<protein>
    <submittedName>
        <fullName evidence="1">Uncharacterized protein</fullName>
    </submittedName>
</protein>
<reference evidence="1 2" key="1">
    <citation type="journal article" date="2014" name="Mol. Ecol.">
        <title>Evolution of Synechococcus.</title>
        <authorList>
            <person name="Dvorak P."/>
            <person name="Casamatta D."/>
            <person name="Hasler P."/>
            <person name="Poulickova A."/>
            <person name="Ondrej V."/>
            <person name="Sanges R."/>
        </authorList>
    </citation>
    <scope>NUCLEOTIDE SEQUENCE [LARGE SCALE GENOMIC DNA]</scope>
    <source>
        <strain evidence="1 2">CAUP A 1101</strain>
    </source>
</reference>
<dbReference type="RefSeq" id="WP_036533682.1">
    <property type="nucleotide sequence ID" value="NZ_JJML01000026.1"/>
</dbReference>
<gene>
    <name evidence="1" type="ORF">DO97_08500</name>
</gene>
<evidence type="ECO:0000313" key="1">
    <source>
        <dbReference type="EMBL" id="KGF72419.1"/>
    </source>
</evidence>
<dbReference type="AlphaFoldDB" id="A0A098TJK0"/>
<dbReference type="Proteomes" id="UP000030170">
    <property type="component" value="Unassembled WGS sequence"/>
</dbReference>
<sequence>MLPVLVPEDAIHPFKFYFRDTVQLGMRHHYQLYRLTHTFSTSQRFYAYQLACRLERQGETSVVVTASEEHYRLWVCLWSSATLPEAHPDR</sequence>
<evidence type="ECO:0000313" key="2">
    <source>
        <dbReference type="Proteomes" id="UP000030170"/>
    </source>
</evidence>